<dbReference type="STRING" id="1965070.A0A443R721"/>
<dbReference type="AlphaFoldDB" id="A0A443R721"/>
<keyword evidence="3" id="KW-0268">Exocytosis</keyword>
<keyword evidence="4" id="KW-1052">Target cell membrane</keyword>
<dbReference type="Pfam" id="PF01693">
    <property type="entry name" value="Cauli_VI"/>
    <property type="match status" value="1"/>
</dbReference>
<dbReference type="InterPro" id="IPR056237">
    <property type="entry name" value="ANKLE2_3rd"/>
</dbReference>
<feature type="domain" description="ANKLE2 third alpha/beta" evidence="13">
    <location>
        <begin position="277"/>
        <end position="344"/>
    </location>
</feature>
<evidence type="ECO:0000256" key="4">
    <source>
        <dbReference type="ARBA" id="ARBA00022537"/>
    </source>
</evidence>
<evidence type="ECO:0000256" key="7">
    <source>
        <dbReference type="ARBA" id="ARBA00023043"/>
    </source>
</evidence>
<feature type="compositionally biased region" description="Basic and acidic residues" evidence="11">
    <location>
        <begin position="67"/>
        <end position="78"/>
    </location>
</feature>
<evidence type="ECO:0000259" key="13">
    <source>
        <dbReference type="Pfam" id="PF24567"/>
    </source>
</evidence>
<dbReference type="Proteomes" id="UP000285301">
    <property type="component" value="Unassembled WGS sequence"/>
</dbReference>
<keyword evidence="6" id="KW-0638">Presynaptic neurotoxin</keyword>
<dbReference type="GO" id="GO:0051301">
    <property type="term" value="P:cell division"/>
    <property type="evidence" value="ECO:0007669"/>
    <property type="project" value="UniProtKB-KW"/>
</dbReference>
<evidence type="ECO:0000259" key="12">
    <source>
        <dbReference type="Pfam" id="PF01693"/>
    </source>
</evidence>
<keyword evidence="15" id="KW-1185">Reference proteome</keyword>
<dbReference type="PROSITE" id="PS50297">
    <property type="entry name" value="ANK_REP_REGION"/>
    <property type="match status" value="1"/>
</dbReference>
<proteinExistence type="inferred from homology"/>
<dbReference type="PANTHER" id="PTHR12349:SF4">
    <property type="entry name" value="ANKYRIN REPEAT AND LEM DOMAIN-CONTAINING PROTEIN 2"/>
    <property type="match status" value="1"/>
</dbReference>
<dbReference type="PANTHER" id="PTHR12349">
    <property type="entry name" value="ANKYRIN REPEAT AND LEM DOMAIN-CONTAINING PROTEIN 2"/>
    <property type="match status" value="1"/>
</dbReference>
<gene>
    <name evidence="14" type="ORF">B4U79_13466</name>
</gene>
<comment type="caution">
    <text evidence="14">The sequence shown here is derived from an EMBL/GenBank/DDBJ whole genome shotgun (WGS) entry which is preliminary data.</text>
</comment>
<evidence type="ECO:0000256" key="5">
    <source>
        <dbReference type="ARBA" id="ARBA00022618"/>
    </source>
</evidence>
<feature type="region of interest" description="Disordered" evidence="11">
    <location>
        <begin position="66"/>
        <end position="88"/>
    </location>
</feature>
<organism evidence="14 15">
    <name type="scientific">Dinothrombium tinctorium</name>
    <dbReference type="NCBI Taxonomy" id="1965070"/>
    <lineage>
        <taxon>Eukaryota</taxon>
        <taxon>Metazoa</taxon>
        <taxon>Ecdysozoa</taxon>
        <taxon>Arthropoda</taxon>
        <taxon>Chelicerata</taxon>
        <taxon>Arachnida</taxon>
        <taxon>Acari</taxon>
        <taxon>Acariformes</taxon>
        <taxon>Trombidiformes</taxon>
        <taxon>Prostigmata</taxon>
        <taxon>Anystina</taxon>
        <taxon>Parasitengona</taxon>
        <taxon>Trombidioidea</taxon>
        <taxon>Trombidiidae</taxon>
        <taxon>Dinothrombium</taxon>
    </lineage>
</organism>
<dbReference type="GO" id="GO:0044231">
    <property type="term" value="C:host cell presynaptic membrane"/>
    <property type="evidence" value="ECO:0007669"/>
    <property type="project" value="UniProtKB-KW"/>
</dbReference>
<evidence type="ECO:0000313" key="15">
    <source>
        <dbReference type="Proteomes" id="UP000285301"/>
    </source>
</evidence>
<sequence>MSTENEENVYYALALPEECESSPQSRQDLVFTQIRDALSAVKQYKGSRFKTFKNYEEALRYCSQPLRSEEEKSEKDAANEAEGNINYKAPHPRELAELRKQIEFGNSEFVFEKITSNPRFLVSSGDAPVILMEGPRYNAFHCCCKSNQPSILNLILNTIKQPSFMRQMYPNDDELTTKSRIDHILDLYLNTPDKILCETPLHFACKHGAVKCVEILLSQNCDVEKVNKQNKKPIDCVCERGGNSEIRSEIISLFESRYYVSVIRDFDRVEIGKPDTKIPENTNVHAIAGPMSPNEAQKLYEHLKSPHRRGNSGELEIRLTDSQKGVERVARSICRSTQIKWTEFWPFLDCHVDLASDEGLRKLENHLRRMYDDISMKLTEESPMINDVNYLCKRLDFLDISNDDSYNLNNETFDDIEEETSNIPEIFVTAPSSPQFLFDCFVNGPQLTNWDEQAALALTDVEIDKDKYPYIKNWLNRIPIRFIASNTIGSPTLLNNSETPRRSSMSIGTRFQ</sequence>
<evidence type="ECO:0000256" key="6">
    <source>
        <dbReference type="ARBA" id="ARBA00023028"/>
    </source>
</evidence>
<dbReference type="Pfam" id="PF00023">
    <property type="entry name" value="Ank"/>
    <property type="match status" value="1"/>
</dbReference>
<reference evidence="14 15" key="1">
    <citation type="journal article" date="2018" name="Gigascience">
        <title>Genomes of trombidid mites reveal novel predicted allergens and laterally-transferred genes associated with secondary metabolism.</title>
        <authorList>
            <person name="Dong X."/>
            <person name="Chaisiri K."/>
            <person name="Xia D."/>
            <person name="Armstrong S.D."/>
            <person name="Fang Y."/>
            <person name="Donnelly M.J."/>
            <person name="Kadowaki T."/>
            <person name="McGarry J.W."/>
            <person name="Darby A.C."/>
            <person name="Makepeace B.L."/>
        </authorList>
    </citation>
    <scope>NUCLEOTIDE SEQUENCE [LARGE SCALE GENOMIC DNA]</scope>
    <source>
        <strain evidence="14">UoL-WK</strain>
    </source>
</reference>
<evidence type="ECO:0000256" key="11">
    <source>
        <dbReference type="SAM" id="MobiDB-lite"/>
    </source>
</evidence>
<dbReference type="PROSITE" id="PS50088">
    <property type="entry name" value="ANK_REPEAT"/>
    <property type="match status" value="1"/>
</dbReference>
<feature type="region of interest" description="Disordered" evidence="11">
    <location>
        <begin position="493"/>
        <end position="512"/>
    </location>
</feature>
<feature type="repeat" description="ANK" evidence="10">
    <location>
        <begin position="196"/>
        <end position="228"/>
    </location>
</feature>
<dbReference type="Gene3D" id="1.25.40.20">
    <property type="entry name" value="Ankyrin repeat-containing domain"/>
    <property type="match status" value="1"/>
</dbReference>
<dbReference type="InterPro" id="IPR011320">
    <property type="entry name" value="RNase_H1_N"/>
</dbReference>
<keyword evidence="8" id="KW-1053">Target membrane</keyword>
<keyword evidence="5" id="KW-0132">Cell division</keyword>
<evidence type="ECO:0000256" key="9">
    <source>
        <dbReference type="ARBA" id="ARBA00023306"/>
    </source>
</evidence>
<keyword evidence="9" id="KW-0131">Cell cycle</keyword>
<dbReference type="SUPFAM" id="SSF48403">
    <property type="entry name" value="Ankyrin repeat"/>
    <property type="match status" value="1"/>
</dbReference>
<protein>
    <submittedName>
        <fullName evidence="14">Ankyrin repeat and LEM domain-containing protein 2-like isoform X1</fullName>
    </submittedName>
</protein>
<accession>A0A443R721</accession>
<dbReference type="Pfam" id="PF24567">
    <property type="entry name" value="ANKLE2_3rd"/>
    <property type="match status" value="1"/>
</dbReference>
<keyword evidence="7 10" id="KW-0040">ANK repeat</keyword>
<evidence type="ECO:0000256" key="10">
    <source>
        <dbReference type="PROSITE-ProRule" id="PRU00023"/>
    </source>
</evidence>
<dbReference type="GO" id="GO:0044218">
    <property type="term" value="C:other organism cell membrane"/>
    <property type="evidence" value="ECO:0007669"/>
    <property type="project" value="UniProtKB-KW"/>
</dbReference>
<comment type="subcellular location">
    <subcellularLocation>
        <location evidence="1">Target cell membrane</location>
    </subcellularLocation>
</comment>
<dbReference type="GO" id="GO:0006887">
    <property type="term" value="P:exocytosis"/>
    <property type="evidence" value="ECO:0007669"/>
    <property type="project" value="UniProtKB-KW"/>
</dbReference>
<evidence type="ECO:0000256" key="1">
    <source>
        <dbReference type="ARBA" id="ARBA00004175"/>
    </source>
</evidence>
<evidence type="ECO:0000256" key="2">
    <source>
        <dbReference type="ARBA" id="ARBA00007597"/>
    </source>
</evidence>
<dbReference type="InterPro" id="IPR002110">
    <property type="entry name" value="Ankyrin_rpt"/>
</dbReference>
<keyword evidence="8" id="KW-0472">Membrane</keyword>
<evidence type="ECO:0000256" key="3">
    <source>
        <dbReference type="ARBA" id="ARBA00022483"/>
    </source>
</evidence>
<keyword evidence="6" id="KW-0800">Toxin</keyword>
<comment type="similarity">
    <text evidence="2">Belongs to the ANKLE2 family.</text>
</comment>
<dbReference type="EMBL" id="NCKU01001860">
    <property type="protein sequence ID" value="RWS11063.1"/>
    <property type="molecule type" value="Genomic_DNA"/>
</dbReference>
<dbReference type="OrthoDB" id="7446186at2759"/>
<dbReference type="SMART" id="SM00248">
    <property type="entry name" value="ANK"/>
    <property type="match status" value="2"/>
</dbReference>
<evidence type="ECO:0000256" key="8">
    <source>
        <dbReference type="ARBA" id="ARBA00023298"/>
    </source>
</evidence>
<keyword evidence="6" id="KW-0528">Neurotoxin</keyword>
<feature type="domain" description="Ribonuclease H1 N-terminal" evidence="12">
    <location>
        <begin position="26"/>
        <end position="61"/>
    </location>
</feature>
<dbReference type="InterPro" id="IPR036770">
    <property type="entry name" value="Ankyrin_rpt-contain_sf"/>
</dbReference>
<evidence type="ECO:0000313" key="14">
    <source>
        <dbReference type="EMBL" id="RWS11063.1"/>
    </source>
</evidence>
<name>A0A443R721_9ACAR</name>